<feature type="transmembrane region" description="Helical" evidence="1">
    <location>
        <begin position="109"/>
        <end position="127"/>
    </location>
</feature>
<feature type="transmembrane region" description="Helical" evidence="1">
    <location>
        <begin position="55"/>
        <end position="74"/>
    </location>
</feature>
<proteinExistence type="predicted"/>
<evidence type="ECO:0000313" key="3">
    <source>
        <dbReference type="Proteomes" id="UP000789831"/>
    </source>
</evidence>
<organism evidence="2 3">
    <name type="scientific">Ambispora gerdemannii</name>
    <dbReference type="NCBI Taxonomy" id="144530"/>
    <lineage>
        <taxon>Eukaryota</taxon>
        <taxon>Fungi</taxon>
        <taxon>Fungi incertae sedis</taxon>
        <taxon>Mucoromycota</taxon>
        <taxon>Glomeromycotina</taxon>
        <taxon>Glomeromycetes</taxon>
        <taxon>Archaeosporales</taxon>
        <taxon>Ambisporaceae</taxon>
        <taxon>Ambispora</taxon>
    </lineage>
</organism>
<dbReference type="EMBL" id="CAJVPL010001104">
    <property type="protein sequence ID" value="CAG8552842.1"/>
    <property type="molecule type" value="Genomic_DNA"/>
</dbReference>
<keyword evidence="3" id="KW-1185">Reference proteome</keyword>
<keyword evidence="1" id="KW-0812">Transmembrane</keyword>
<feature type="transmembrane region" description="Helical" evidence="1">
    <location>
        <begin position="7"/>
        <end position="25"/>
    </location>
</feature>
<protein>
    <submittedName>
        <fullName evidence="2">9253_t:CDS:1</fullName>
    </submittedName>
</protein>
<dbReference type="Proteomes" id="UP000789831">
    <property type="component" value="Unassembled WGS sequence"/>
</dbReference>
<feature type="transmembrane region" description="Helical" evidence="1">
    <location>
        <begin position="148"/>
        <end position="168"/>
    </location>
</feature>
<dbReference type="PANTHER" id="PTHR33802:SF1">
    <property type="entry name" value="XK-RELATED PROTEIN"/>
    <property type="match status" value="1"/>
</dbReference>
<dbReference type="AlphaFoldDB" id="A0A9N9FPT2"/>
<keyword evidence="1" id="KW-0472">Membrane</keyword>
<reference evidence="2" key="1">
    <citation type="submission" date="2021-06" db="EMBL/GenBank/DDBJ databases">
        <authorList>
            <person name="Kallberg Y."/>
            <person name="Tangrot J."/>
            <person name="Rosling A."/>
        </authorList>
    </citation>
    <scope>NUCLEOTIDE SEQUENCE</scope>
    <source>
        <strain evidence="2">MT106</strain>
    </source>
</reference>
<name>A0A9N9FPT2_9GLOM</name>
<evidence type="ECO:0000256" key="1">
    <source>
        <dbReference type="SAM" id="Phobius"/>
    </source>
</evidence>
<feature type="transmembrane region" description="Helical" evidence="1">
    <location>
        <begin position="188"/>
        <end position="206"/>
    </location>
</feature>
<dbReference type="OrthoDB" id="5586934at2759"/>
<feature type="transmembrane region" description="Helical" evidence="1">
    <location>
        <begin position="86"/>
        <end position="103"/>
    </location>
</feature>
<sequence>MSNYGLTIKVVNAILFLALFGDYLYSVFKFGKLPHHGDPTLGNHPTIITPAPYSFYIWYLINFLFFGFIIYQFFPDANDVVVNGIKWHFLAFAILNLLSVQFWLKDDLIISWLVTAVLLSQISFVYYRIRNEFPANTLLDKIFVHAPLTMYHAWTVVILVITSFAAFIPEDDEKQPDEEERQISLVHYLWVFVAFVVLEGNMWAYNIFGDGDALGGLAIAWAFFGISQGQHETELIHVSARVLAIFTIAYSANPLIKKFTGSGYRSTGGENAPLLS</sequence>
<gene>
    <name evidence="2" type="ORF">AGERDE_LOCUS6755</name>
</gene>
<accession>A0A9N9FPT2</accession>
<evidence type="ECO:0000313" key="2">
    <source>
        <dbReference type="EMBL" id="CAG8552842.1"/>
    </source>
</evidence>
<comment type="caution">
    <text evidence="2">The sequence shown here is derived from an EMBL/GenBank/DDBJ whole genome shotgun (WGS) entry which is preliminary data.</text>
</comment>
<dbReference type="PANTHER" id="PTHR33802">
    <property type="entry name" value="SI:CH211-161H7.5-RELATED"/>
    <property type="match status" value="1"/>
</dbReference>
<keyword evidence="1" id="KW-1133">Transmembrane helix</keyword>